<evidence type="ECO:0000313" key="4">
    <source>
        <dbReference type="Proteomes" id="UP001165042"/>
    </source>
</evidence>
<sequence length="459" mass="48688">MTVAPTHRTRVEGYGRPALNGAVSRATGGTVQVRLRDSAMRGRWGRYRVGMLWALLLDLAPFRRRVTAAVDEAVRQESATAQRVIDELRERQRKELARRDEGLAAARWEVADLRRQLEELRDESERRQRAVLALHGELQAVEDERRARAQAEAAADERTEVDLFACAGCSSVVQLNTRPDNTCDARRLGGTGCGDCLDLSFGTLWAAKASATTAATPDAAAVPNSTAVSSSAAVPGSAAISSGTADPDSAPDPAAAAMTSAVADPVAADRDLPEDRDDRRGIAAKFVVDLLADDMATAVAKGVVREAGELARSTLWPADRCATLSAIANGLAPIPTAVKQGIRWVATVVGAPRLVAETIAEAMTRALVEPIPLRAIAQTLRVVGVLACVADDQLSHCQCARDLVTKDLAEPAVAHRLDEALEKALASQAVASPAVPEPKPPAIPNPGDSAIKGPRFRLW</sequence>
<evidence type="ECO:0000256" key="2">
    <source>
        <dbReference type="SAM" id="MobiDB-lite"/>
    </source>
</evidence>
<dbReference type="Proteomes" id="UP001165042">
    <property type="component" value="Unassembled WGS sequence"/>
</dbReference>
<feature type="compositionally biased region" description="Low complexity" evidence="2">
    <location>
        <begin position="237"/>
        <end position="266"/>
    </location>
</feature>
<keyword evidence="4" id="KW-1185">Reference proteome</keyword>
<accession>A0A9W6QR68</accession>
<gene>
    <name evidence="3" type="ORF">Aglo03_40540</name>
</gene>
<feature type="coiled-coil region" evidence="1">
    <location>
        <begin position="103"/>
        <end position="130"/>
    </location>
</feature>
<organism evidence="3 4">
    <name type="scientific">Actinokineospora globicatena</name>
    <dbReference type="NCBI Taxonomy" id="103729"/>
    <lineage>
        <taxon>Bacteria</taxon>
        <taxon>Bacillati</taxon>
        <taxon>Actinomycetota</taxon>
        <taxon>Actinomycetes</taxon>
        <taxon>Pseudonocardiales</taxon>
        <taxon>Pseudonocardiaceae</taxon>
        <taxon>Actinokineospora</taxon>
    </lineage>
</organism>
<keyword evidence="1" id="KW-0175">Coiled coil</keyword>
<dbReference type="AlphaFoldDB" id="A0A9W6QR68"/>
<comment type="caution">
    <text evidence="3">The sequence shown here is derived from an EMBL/GenBank/DDBJ whole genome shotgun (WGS) entry which is preliminary data.</text>
</comment>
<evidence type="ECO:0000256" key="1">
    <source>
        <dbReference type="SAM" id="Coils"/>
    </source>
</evidence>
<proteinExistence type="predicted"/>
<dbReference type="EMBL" id="BSSD01000006">
    <property type="protein sequence ID" value="GLW93238.1"/>
    <property type="molecule type" value="Genomic_DNA"/>
</dbReference>
<protein>
    <submittedName>
        <fullName evidence="3">Uncharacterized protein</fullName>
    </submittedName>
</protein>
<name>A0A9W6QR68_9PSEU</name>
<evidence type="ECO:0000313" key="3">
    <source>
        <dbReference type="EMBL" id="GLW93238.1"/>
    </source>
</evidence>
<reference evidence="3" key="1">
    <citation type="submission" date="2023-02" db="EMBL/GenBank/DDBJ databases">
        <title>Actinokineospora globicatena NBRC 15670.</title>
        <authorList>
            <person name="Ichikawa N."/>
            <person name="Sato H."/>
            <person name="Tonouchi N."/>
        </authorList>
    </citation>
    <scope>NUCLEOTIDE SEQUENCE</scope>
    <source>
        <strain evidence="3">NBRC 15670</strain>
    </source>
</reference>
<feature type="region of interest" description="Disordered" evidence="2">
    <location>
        <begin position="237"/>
        <end position="275"/>
    </location>
</feature>